<dbReference type="Proteomes" id="UP001193389">
    <property type="component" value="Chromosome"/>
</dbReference>
<sequence>MLTKTQIKSAFDSLPENVSIEQVIEHLIFLDKVQKGLDDSDGGRVNTVEEAKQKLNKWLK</sequence>
<dbReference type="AlphaFoldDB" id="A0A5K7SCB8"/>
<dbReference type="RefSeq" id="WP_318347476.1">
    <property type="nucleotide sequence ID" value="NZ_AP018694.1"/>
</dbReference>
<evidence type="ECO:0008006" key="3">
    <source>
        <dbReference type="Google" id="ProtNLM"/>
    </source>
</evidence>
<accession>A0A5K7SCB8</accession>
<reference evidence="1" key="1">
    <citation type="journal article" date="2020" name="Int. J. Syst. Evol. Microbiol.">
        <title>Aquipluma nitroreducens gen. nov. sp. nov., a novel facultatively anaerobic bacterium isolated from a freshwater lake.</title>
        <authorList>
            <person name="Watanabe M."/>
            <person name="Kojima H."/>
            <person name="Fukui M."/>
        </authorList>
    </citation>
    <scope>NUCLEOTIDE SEQUENCE</scope>
    <source>
        <strain evidence="1">MeG22</strain>
    </source>
</reference>
<name>A0A5K7SCB8_9BACT</name>
<organism evidence="1 2">
    <name type="scientific">Aquipluma nitroreducens</name>
    <dbReference type="NCBI Taxonomy" id="2010828"/>
    <lineage>
        <taxon>Bacteria</taxon>
        <taxon>Pseudomonadati</taxon>
        <taxon>Bacteroidota</taxon>
        <taxon>Bacteroidia</taxon>
        <taxon>Marinilabiliales</taxon>
        <taxon>Prolixibacteraceae</taxon>
        <taxon>Aquipluma</taxon>
    </lineage>
</organism>
<gene>
    <name evidence="1" type="ORF">AQPE_3384</name>
</gene>
<proteinExistence type="predicted"/>
<evidence type="ECO:0000313" key="2">
    <source>
        <dbReference type="Proteomes" id="UP001193389"/>
    </source>
</evidence>
<protein>
    <recommendedName>
        <fullName evidence="3">Prevent host death protein, Phd antitoxin</fullName>
    </recommendedName>
</protein>
<dbReference type="EMBL" id="AP018694">
    <property type="protein sequence ID" value="BBE19208.1"/>
    <property type="molecule type" value="Genomic_DNA"/>
</dbReference>
<dbReference type="KEGG" id="anf:AQPE_3384"/>
<keyword evidence="2" id="KW-1185">Reference proteome</keyword>
<evidence type="ECO:0000313" key="1">
    <source>
        <dbReference type="EMBL" id="BBE19208.1"/>
    </source>
</evidence>